<name>A0AAP0EWN7_9MAGN</name>
<comment type="caution">
    <text evidence="3">The sequence shown here is derived from an EMBL/GenBank/DDBJ whole genome shotgun (WGS) entry which is preliminary data.</text>
</comment>
<dbReference type="PANTHER" id="PTHR46651:SF1">
    <property type="entry name" value="SMALL MUTS RELATED FAMILY PROTEIN"/>
    <property type="match status" value="1"/>
</dbReference>
<dbReference type="InterPro" id="IPR013899">
    <property type="entry name" value="DUF1771"/>
</dbReference>
<evidence type="ECO:0000259" key="2">
    <source>
        <dbReference type="PROSITE" id="PS50828"/>
    </source>
</evidence>
<evidence type="ECO:0000313" key="4">
    <source>
        <dbReference type="Proteomes" id="UP001420932"/>
    </source>
</evidence>
<dbReference type="Gene3D" id="3.30.1370.110">
    <property type="match status" value="1"/>
</dbReference>
<dbReference type="CDD" id="cd14371">
    <property type="entry name" value="CUE_CID7_like"/>
    <property type="match status" value="1"/>
</dbReference>
<evidence type="ECO:0000313" key="3">
    <source>
        <dbReference type="EMBL" id="KAK9099547.1"/>
    </source>
</evidence>
<proteinExistence type="predicted"/>
<dbReference type="InterPro" id="IPR002625">
    <property type="entry name" value="Smr_dom"/>
</dbReference>
<dbReference type="PROSITE" id="PS50828">
    <property type="entry name" value="SMR"/>
    <property type="match status" value="1"/>
</dbReference>
<feature type="region of interest" description="Disordered" evidence="1">
    <location>
        <begin position="347"/>
        <end position="396"/>
    </location>
</feature>
<evidence type="ECO:0000256" key="1">
    <source>
        <dbReference type="SAM" id="MobiDB-lite"/>
    </source>
</evidence>
<organism evidence="3 4">
    <name type="scientific">Stephania yunnanensis</name>
    <dbReference type="NCBI Taxonomy" id="152371"/>
    <lineage>
        <taxon>Eukaryota</taxon>
        <taxon>Viridiplantae</taxon>
        <taxon>Streptophyta</taxon>
        <taxon>Embryophyta</taxon>
        <taxon>Tracheophyta</taxon>
        <taxon>Spermatophyta</taxon>
        <taxon>Magnoliopsida</taxon>
        <taxon>Ranunculales</taxon>
        <taxon>Menispermaceae</taxon>
        <taxon>Menispermoideae</taxon>
        <taxon>Cissampelideae</taxon>
        <taxon>Stephania</taxon>
    </lineage>
</organism>
<feature type="compositionally biased region" description="Polar residues" evidence="1">
    <location>
        <begin position="358"/>
        <end position="384"/>
    </location>
</feature>
<dbReference type="PANTHER" id="PTHR46651">
    <property type="entry name" value="POLYADENYLATE-BINDING PROTEIN-INTERACTING PROTEIN 7"/>
    <property type="match status" value="1"/>
</dbReference>
<reference evidence="3 4" key="1">
    <citation type="submission" date="2024-01" db="EMBL/GenBank/DDBJ databases">
        <title>Genome assemblies of Stephania.</title>
        <authorList>
            <person name="Yang L."/>
        </authorList>
    </citation>
    <scope>NUCLEOTIDE SEQUENCE [LARGE SCALE GENOMIC DNA]</scope>
    <source>
        <strain evidence="3">YNDBR</strain>
        <tissue evidence="3">Leaf</tissue>
    </source>
</reference>
<gene>
    <name evidence="3" type="ORF">Syun_026592</name>
</gene>
<dbReference type="SMART" id="SM01162">
    <property type="entry name" value="DUF1771"/>
    <property type="match status" value="1"/>
</dbReference>
<dbReference type="InterPro" id="IPR053242">
    <property type="entry name" value="PAM2-like_domain"/>
</dbReference>
<dbReference type="EMBL" id="JBBNAF010000011">
    <property type="protein sequence ID" value="KAK9099547.1"/>
    <property type="molecule type" value="Genomic_DNA"/>
</dbReference>
<keyword evidence="4" id="KW-1185">Reference proteome</keyword>
<accession>A0AAP0EWN7</accession>
<feature type="domain" description="Smr" evidence="2">
    <location>
        <begin position="492"/>
        <end position="573"/>
    </location>
</feature>
<dbReference type="SMART" id="SM00463">
    <property type="entry name" value="SMR"/>
    <property type="match status" value="1"/>
</dbReference>
<protein>
    <recommendedName>
        <fullName evidence="2">Smr domain-containing protein</fullName>
    </recommendedName>
</protein>
<dbReference type="Pfam" id="PF08590">
    <property type="entry name" value="DUF1771"/>
    <property type="match status" value="1"/>
</dbReference>
<dbReference type="Proteomes" id="UP001420932">
    <property type="component" value="Unassembled WGS sequence"/>
</dbReference>
<sequence>MNLSKKGISSDVIKLNASSKATTLNPNAAEFIPHALRTPTGSASSVNVSARADGISGKAILDRSESSVSNNSDDEAHQFWRRQLPDDITPDFKFMADDESQGPGSLLFSGLSISEGNERSRFSSTTGNNHLLSRRPELTSRGSDVNSLIEKIEYSGLSYGEDPSSTGFVSFPGNPWDKQFINRDQHLSNEQDGLPYSVNPGSGLDVLSENAIIDDAELNPVEFLASQFPGFAAESLAEVYYANGCDLNLTMEMLTQLELQVDAGFNQNLNMKTVSAPNLSGLDFPALPESDNQNGISKLAVEDLKQIEIPYRSADKSSLLLFKSDTSAPSRGSIDFASAVRKLSPQDSSPWKYERAGSENTSVGSSKNANILGSSYGSGHVRSTSSERLHNYGSSRGAPAWLETGEAVGNMYSELREEARDHARLRNAYLEQARQAYLVGNKALAKELSVKGQLHNMQMKAAHGKAQESIYRQRNPVAPELQAFRRGQECMIDLHGLHVNEAIHRLRNELSVLRAAARSADQRVQVYICVGTGHHTKGSRTPARLPVAVEQYLIQEGLDFSEPQPGLLRLVIY</sequence>
<dbReference type="AlphaFoldDB" id="A0AAP0EWN7"/>
<dbReference type="InterPro" id="IPR041806">
    <property type="entry name" value="CID5/6/7_CUE"/>
</dbReference>
<dbReference type="SUPFAM" id="SSF160443">
    <property type="entry name" value="SMR domain-like"/>
    <property type="match status" value="1"/>
</dbReference>
<dbReference type="InterPro" id="IPR036063">
    <property type="entry name" value="Smr_dom_sf"/>
</dbReference>